<dbReference type="AlphaFoldDB" id="A0A267EJG6"/>
<feature type="non-terminal residue" evidence="3">
    <location>
        <position position="1"/>
    </location>
</feature>
<keyword evidence="2" id="KW-1133">Transmembrane helix</keyword>
<feature type="transmembrane region" description="Helical" evidence="2">
    <location>
        <begin position="581"/>
        <end position="601"/>
    </location>
</feature>
<protein>
    <recommendedName>
        <fullName evidence="5">G_PROTEIN_RECEP_F1_2 domain-containing protein</fullName>
    </recommendedName>
</protein>
<feature type="transmembrane region" description="Helical" evidence="2">
    <location>
        <begin position="207"/>
        <end position="227"/>
    </location>
</feature>
<feature type="region of interest" description="Disordered" evidence="1">
    <location>
        <begin position="615"/>
        <end position="642"/>
    </location>
</feature>
<feature type="transmembrane region" description="Helical" evidence="2">
    <location>
        <begin position="74"/>
        <end position="96"/>
    </location>
</feature>
<proteinExistence type="predicted"/>
<organism evidence="3 4">
    <name type="scientific">Macrostomum lignano</name>
    <dbReference type="NCBI Taxonomy" id="282301"/>
    <lineage>
        <taxon>Eukaryota</taxon>
        <taxon>Metazoa</taxon>
        <taxon>Spiralia</taxon>
        <taxon>Lophotrochozoa</taxon>
        <taxon>Platyhelminthes</taxon>
        <taxon>Rhabditophora</taxon>
        <taxon>Macrostomorpha</taxon>
        <taxon>Macrostomida</taxon>
        <taxon>Macrostomidae</taxon>
        <taxon>Macrostomum</taxon>
    </lineage>
</organism>
<sequence>QWQKSRKPTANMAPNQQFSIAASLANGTGLGCSRTCIAVRAVTIPVAAAGLLLSCLWLLILIGKYRRNPEPVDIGLILMQLAFTNFCLAALCFVAFELALLKSGHTRWASFKHNVSFAAIYCWFLLSLSLKNLWMMCTCLFRFMAISRPMKFRRWLTCRIQLCSFAVLLLVASAVVFGAFAGWRLTAGGSEQFLVNTMLPLTRTTQTYLPVPLIVLISALTVAELAAARANRPGDNIASLSPSSTHSSGADANTNAIPATEDPVAAAAAAAAACENAALAAAECFNASVMSSEDEDGSSTKAMTDVTDAIEAARAAAAANQYSAKAAKAVRALPERGSASTTCARAAKSADAAAAAAANFATAASALATDCAFTKAANAAAAASASAVAAAAASNAFAFEAAISAESAAVTAAAAAAAAATSATAANVCAAKALIKTAATVAAAAAADSNDIEADCAAIAAKVYAFAADDATVATANYQAADTAGGVARNFNAMESRAAANSRLAGAAAAAAVAATAAAAANSNAVATAAATVQARNWCNTLLIVCLSAGTIAALELPGAVMVIVQQFRPLQDWLVPVDDLLVTCHGAVHFAIFGAFSANFRGQLRQLLRCQANRDAPKSGRDGQPRQQENRPLVGTKTRPS</sequence>
<feature type="transmembrane region" description="Helical" evidence="2">
    <location>
        <begin position="542"/>
        <end position="565"/>
    </location>
</feature>
<evidence type="ECO:0000256" key="1">
    <source>
        <dbReference type="SAM" id="MobiDB-lite"/>
    </source>
</evidence>
<evidence type="ECO:0000313" key="4">
    <source>
        <dbReference type="Proteomes" id="UP000215902"/>
    </source>
</evidence>
<evidence type="ECO:0000256" key="2">
    <source>
        <dbReference type="SAM" id="Phobius"/>
    </source>
</evidence>
<accession>A0A267EJG6</accession>
<gene>
    <name evidence="3" type="ORF">BOX15_Mlig022205g3</name>
</gene>
<dbReference type="Proteomes" id="UP000215902">
    <property type="component" value="Unassembled WGS sequence"/>
</dbReference>
<evidence type="ECO:0008006" key="5">
    <source>
        <dbReference type="Google" id="ProtNLM"/>
    </source>
</evidence>
<feature type="compositionally biased region" description="Polar residues" evidence="1">
    <location>
        <begin position="238"/>
        <end position="256"/>
    </location>
</feature>
<keyword evidence="2" id="KW-0812">Transmembrane</keyword>
<keyword evidence="2" id="KW-0472">Membrane</keyword>
<feature type="transmembrane region" description="Helical" evidence="2">
    <location>
        <begin position="116"/>
        <end position="141"/>
    </location>
</feature>
<keyword evidence="4" id="KW-1185">Reference proteome</keyword>
<dbReference type="Gene3D" id="1.20.1070.10">
    <property type="entry name" value="Rhodopsin 7-helix transmembrane proteins"/>
    <property type="match status" value="2"/>
</dbReference>
<dbReference type="InterPro" id="IPR052954">
    <property type="entry name" value="GPCR-Ligand_Int"/>
</dbReference>
<name>A0A267EJG6_9PLAT</name>
<feature type="transmembrane region" description="Helical" evidence="2">
    <location>
        <begin position="162"/>
        <end position="187"/>
    </location>
</feature>
<dbReference type="SUPFAM" id="SSF81321">
    <property type="entry name" value="Family A G protein-coupled receptor-like"/>
    <property type="match status" value="1"/>
</dbReference>
<feature type="transmembrane region" description="Helical" evidence="2">
    <location>
        <begin position="37"/>
        <end position="62"/>
    </location>
</feature>
<feature type="region of interest" description="Disordered" evidence="1">
    <location>
        <begin position="236"/>
        <end position="256"/>
    </location>
</feature>
<comment type="caution">
    <text evidence="3">The sequence shown here is derived from an EMBL/GenBank/DDBJ whole genome shotgun (WGS) entry which is preliminary data.</text>
</comment>
<reference evidence="3 4" key="1">
    <citation type="submission" date="2017-06" db="EMBL/GenBank/DDBJ databases">
        <title>A platform for efficient transgenesis in Macrostomum lignano, a flatworm model organism for stem cell research.</title>
        <authorList>
            <person name="Berezikov E."/>
        </authorList>
    </citation>
    <scope>NUCLEOTIDE SEQUENCE [LARGE SCALE GENOMIC DNA]</scope>
    <source>
        <strain evidence="3">DV1</strain>
        <tissue evidence="3">Whole organism</tissue>
    </source>
</reference>
<feature type="compositionally biased region" description="Basic and acidic residues" evidence="1">
    <location>
        <begin position="616"/>
        <end position="625"/>
    </location>
</feature>
<evidence type="ECO:0000313" key="3">
    <source>
        <dbReference type="EMBL" id="PAA61665.1"/>
    </source>
</evidence>
<dbReference type="PANTHER" id="PTHR46641">
    <property type="entry name" value="FMRFAMIDE RECEPTOR-RELATED"/>
    <property type="match status" value="1"/>
</dbReference>
<dbReference type="EMBL" id="NIVC01002007">
    <property type="protein sequence ID" value="PAA61665.1"/>
    <property type="molecule type" value="Genomic_DNA"/>
</dbReference>
<dbReference type="PANTHER" id="PTHR46641:SF6">
    <property type="entry name" value="G-PROTEIN COUPLED RECEPTORS FAMILY 1 PROFILE DOMAIN-CONTAINING PROTEIN"/>
    <property type="match status" value="1"/>
</dbReference>